<dbReference type="AlphaFoldDB" id="A0A2P1H1X3"/>
<evidence type="ECO:0000313" key="3">
    <source>
        <dbReference type="EMBL" id="RYL78186.1"/>
    </source>
</evidence>
<evidence type="ECO:0000313" key="4">
    <source>
        <dbReference type="Proteomes" id="UP000291778"/>
    </source>
</evidence>
<keyword evidence="1" id="KW-0614">Plasmid</keyword>
<dbReference type="EMBL" id="MF474175">
    <property type="protein sequence ID" value="AVN57329.1"/>
    <property type="molecule type" value="Genomic_DNA"/>
</dbReference>
<reference evidence="1" key="1">
    <citation type="submission" date="2017-07" db="EMBL/GenBank/DDBJ databases">
        <title>Escherichia coli strain J53/pNIT-HK plasmid pNIT-HK, complete sequence.</title>
        <authorList>
            <person name="Ho P.L."/>
            <person name="Liu C.J."/>
            <person name="Lau A."/>
            <person name="Lai E.L.Y."/>
            <person name="Chow K.H."/>
        </authorList>
    </citation>
    <scope>NUCLEOTIDE SEQUENCE</scope>
    <source>
        <strain evidence="1">J53/pNIT-HK</strain>
        <plasmid evidence="1">pNIT-HK</plasmid>
    </source>
</reference>
<dbReference type="Proteomes" id="UP000291778">
    <property type="component" value="Unassembled WGS sequence"/>
</dbReference>
<evidence type="ECO:0000313" key="1">
    <source>
        <dbReference type="EMBL" id="AVN57329.1"/>
    </source>
</evidence>
<organism evidence="1">
    <name type="scientific">Escherichia coli</name>
    <dbReference type="NCBI Taxonomy" id="562"/>
    <lineage>
        <taxon>Bacteria</taxon>
        <taxon>Pseudomonadati</taxon>
        <taxon>Pseudomonadota</taxon>
        <taxon>Gammaproteobacteria</taxon>
        <taxon>Enterobacterales</taxon>
        <taxon>Enterobacteriaceae</taxon>
        <taxon>Escherichia</taxon>
    </lineage>
</organism>
<dbReference type="Proteomes" id="UP000533482">
    <property type="component" value="Unassembled WGS sequence"/>
</dbReference>
<reference evidence="3 4" key="2">
    <citation type="submission" date="2019-02" db="EMBL/GenBank/DDBJ databases">
        <authorList>
            <person name="Slukin P."/>
            <person name="Fursova N."/>
            <person name="Ermolenko Z."/>
            <person name="Mayskaya N."/>
            <person name="Kislichkina A."/>
            <person name="Mukhina T."/>
            <person name="Sizova A."/>
            <person name="Bogun A."/>
        </authorList>
    </citation>
    <scope>NUCLEOTIDE SEQUENCE [LARGE SCALE GENOMIC DNA]</scope>
    <source>
        <strain evidence="3">SCPM-O-B-8431</strain>
        <strain evidence="4">SCPM-O-B-8431(U15)</strain>
    </source>
</reference>
<proteinExistence type="predicted"/>
<evidence type="ECO:0000313" key="2">
    <source>
        <dbReference type="EMBL" id="EFE8676298.1"/>
    </source>
</evidence>
<gene>
    <name evidence="3" type="ORF">EWK56_24165</name>
    <name evidence="2" type="ORF">F7N46_24985</name>
</gene>
<evidence type="ECO:0000313" key="5">
    <source>
        <dbReference type="Proteomes" id="UP000533482"/>
    </source>
</evidence>
<dbReference type="EMBL" id="AASOHJ010000060">
    <property type="protein sequence ID" value="EFE8676298.1"/>
    <property type="molecule type" value="Genomic_DNA"/>
</dbReference>
<protein>
    <submittedName>
        <fullName evidence="1">Uncharacterized protein</fullName>
    </submittedName>
</protein>
<name>A0A2P1H1X3_ECOLX</name>
<dbReference type="EMBL" id="SERV01000021">
    <property type="protein sequence ID" value="RYL78186.1"/>
    <property type="molecule type" value="Genomic_DNA"/>
</dbReference>
<geneLocation type="plasmid" evidence="1">
    <name>pNIT-HK</name>
</geneLocation>
<reference evidence="2 5" key="3">
    <citation type="submission" date="2019-09" db="EMBL/GenBank/DDBJ databases">
        <authorList>
            <consortium name="NARMS: The National Antimicrobial Resistance Monitoring System"/>
        </authorList>
    </citation>
    <scope>NUCLEOTIDE SEQUENCE [LARGE SCALE GENOMIC DNA]</scope>
    <source>
        <strain evidence="2 5">FSIS11923834</strain>
    </source>
</reference>
<sequence>MCTPEACRRTKKTALHTKNNLIIHLQVHPVPPVFDTKHASQTRNFAYPHLTARDFPIRLQPFMS</sequence>
<accession>A0A2P1H1X3</accession>